<name>A0ABW6ZSV5_9HYPH</name>
<sequence>MIKVTKAQHEARAAIRQQGRAYMQNQKRKRLLEAAGQPVTITCSYPAGFFGFPIRHVDPATRAMIDAALEGRK</sequence>
<evidence type="ECO:0000313" key="1">
    <source>
        <dbReference type="EMBL" id="MFG1371512.1"/>
    </source>
</evidence>
<keyword evidence="2" id="KW-1185">Reference proteome</keyword>
<dbReference type="EMBL" id="JBAFVH010000002">
    <property type="protein sequence ID" value="MFG1371512.1"/>
    <property type="molecule type" value="Genomic_DNA"/>
</dbReference>
<protein>
    <submittedName>
        <fullName evidence="1">Uncharacterized protein</fullName>
    </submittedName>
</protein>
<organism evidence="1 2">
    <name type="scientific">Xanthobacter oligotrophicus</name>
    <dbReference type="NCBI Taxonomy" id="2607286"/>
    <lineage>
        <taxon>Bacteria</taxon>
        <taxon>Pseudomonadati</taxon>
        <taxon>Pseudomonadota</taxon>
        <taxon>Alphaproteobacteria</taxon>
        <taxon>Hyphomicrobiales</taxon>
        <taxon>Xanthobacteraceae</taxon>
        <taxon>Xanthobacter</taxon>
    </lineage>
</organism>
<accession>A0ABW6ZSV5</accession>
<proteinExistence type="predicted"/>
<gene>
    <name evidence="1" type="ORF">V5F32_04985</name>
</gene>
<evidence type="ECO:0000313" key="2">
    <source>
        <dbReference type="Proteomes" id="UP001604002"/>
    </source>
</evidence>
<comment type="caution">
    <text evidence="1">The sequence shown here is derived from an EMBL/GenBank/DDBJ whole genome shotgun (WGS) entry which is preliminary data.</text>
</comment>
<reference evidence="1 2" key="1">
    <citation type="submission" date="2024-02" db="EMBL/GenBank/DDBJ databases">
        <title>Expansion and revision of Xanthobacter and proposal of Roseixanthobacter gen. nov.</title>
        <authorList>
            <person name="Soltysiak M.P.M."/>
            <person name="Jalihal A."/>
            <person name="Ory A."/>
            <person name="Chrisophersen C."/>
            <person name="Lee A.D."/>
            <person name="Boulton J."/>
            <person name="Springer M."/>
        </authorList>
    </citation>
    <scope>NUCLEOTIDE SEQUENCE [LARGE SCALE GENOMIC DNA]</scope>
    <source>
        <strain evidence="1 2">23A</strain>
    </source>
</reference>
<dbReference type="RefSeq" id="WP_393991494.1">
    <property type="nucleotide sequence ID" value="NZ_JBAFVH010000002.1"/>
</dbReference>
<dbReference type="Proteomes" id="UP001604002">
    <property type="component" value="Unassembled WGS sequence"/>
</dbReference>